<organism evidence="1 2">
    <name type="scientific">Spirosoma foliorum</name>
    <dbReference type="NCBI Taxonomy" id="2710596"/>
    <lineage>
        <taxon>Bacteria</taxon>
        <taxon>Pseudomonadati</taxon>
        <taxon>Bacteroidota</taxon>
        <taxon>Cytophagia</taxon>
        <taxon>Cytophagales</taxon>
        <taxon>Cytophagaceae</taxon>
        <taxon>Spirosoma</taxon>
    </lineage>
</organism>
<dbReference type="EMBL" id="CP059732">
    <property type="protein sequence ID" value="QMW05401.1"/>
    <property type="molecule type" value="Genomic_DNA"/>
</dbReference>
<proteinExistence type="predicted"/>
<evidence type="ECO:0000313" key="1">
    <source>
        <dbReference type="EMBL" id="QMW05401.1"/>
    </source>
</evidence>
<gene>
    <name evidence="1" type="ORF">H3H32_11160</name>
</gene>
<accession>A0A7G5H2Q9</accession>
<sequence>MYKKAIKPKAANDNWHDQYNWNFLHTWLEFWLDRQKIPLDKWNYNRAIHYTYELFNRPWLPERFRTRELTNWLEYEAISQGFAVRELTYADLPP</sequence>
<dbReference type="AlphaFoldDB" id="A0A7G5H2Q9"/>
<evidence type="ECO:0000313" key="2">
    <source>
        <dbReference type="Proteomes" id="UP000515369"/>
    </source>
</evidence>
<protein>
    <submittedName>
        <fullName evidence="1">Uncharacterized protein</fullName>
    </submittedName>
</protein>
<dbReference type="KEGG" id="sfol:H3H32_11160"/>
<dbReference type="Proteomes" id="UP000515369">
    <property type="component" value="Chromosome"/>
</dbReference>
<keyword evidence="2" id="KW-1185">Reference proteome</keyword>
<name>A0A7G5H2Q9_9BACT</name>
<reference evidence="1 2" key="1">
    <citation type="submission" date="2020-07" db="EMBL/GenBank/DDBJ databases">
        <title>Spirosoma foliorum sp. nov., isolated from the leaves on the Nejang mountain Korea, Republic of.</title>
        <authorList>
            <person name="Ho H."/>
            <person name="Lee Y.-J."/>
            <person name="Nurcahyanto D.-A."/>
            <person name="Kim S.-G."/>
        </authorList>
    </citation>
    <scope>NUCLEOTIDE SEQUENCE [LARGE SCALE GENOMIC DNA]</scope>
    <source>
        <strain evidence="1 2">PL0136</strain>
    </source>
</reference>
<dbReference type="RefSeq" id="WP_182462761.1">
    <property type="nucleotide sequence ID" value="NZ_CP059732.1"/>
</dbReference>